<feature type="transmembrane region" description="Helical" evidence="7">
    <location>
        <begin position="100"/>
        <end position="118"/>
    </location>
</feature>
<comment type="subcellular location">
    <subcellularLocation>
        <location evidence="1">Cell membrane</location>
        <topology evidence="1">Multi-pass membrane protein</topology>
    </subcellularLocation>
</comment>
<evidence type="ECO:0000256" key="7">
    <source>
        <dbReference type="SAM" id="Phobius"/>
    </source>
</evidence>
<evidence type="ECO:0000256" key="2">
    <source>
        <dbReference type="ARBA" id="ARBA00022448"/>
    </source>
</evidence>
<evidence type="ECO:0000259" key="8">
    <source>
        <dbReference type="PROSITE" id="PS50928"/>
    </source>
</evidence>
<evidence type="ECO:0000256" key="4">
    <source>
        <dbReference type="ARBA" id="ARBA00022692"/>
    </source>
</evidence>
<keyword evidence="4 7" id="KW-0812">Transmembrane</keyword>
<sequence length="277" mass="30227">MPNIKLRYVVGGLLALLLSAFFLFPYWTAVITATKPPLEIRTTNPLIPGSELVFSYAKTAWSMVNGSYLTSLRIALTSMAISILIGSIGGYYLSKVRARFTFLTVIILSIGIYLPATMRLVPIVRVANTLNLFGIPEYIGLAIGGGQLPVVIFIFREFYNRIPDSLVEAAEISGASHWQVFIHIMFPMSKTAAVSAGIIGFTVGWNNLILPLVLSSGSRGRPIMAQVDLMSRASAWEIGVWNLQLSGALFAMIPIVIIYVILQEQIVKGWTEGAISG</sequence>
<organism evidence="9">
    <name type="scientific">uncultured organism</name>
    <dbReference type="NCBI Taxonomy" id="155900"/>
    <lineage>
        <taxon>unclassified sequences</taxon>
        <taxon>environmental samples</taxon>
    </lineage>
</organism>
<accession>M1P0P3</accession>
<keyword evidence="6 7" id="KW-0472">Membrane</keyword>
<dbReference type="Pfam" id="PF00528">
    <property type="entry name" value="BPD_transp_1"/>
    <property type="match status" value="1"/>
</dbReference>
<protein>
    <submittedName>
        <fullName evidence="9">ABC transporter, permease protein</fullName>
    </submittedName>
</protein>
<dbReference type="PROSITE" id="PS50928">
    <property type="entry name" value="ABC_TM1"/>
    <property type="match status" value="1"/>
</dbReference>
<feature type="transmembrane region" description="Helical" evidence="7">
    <location>
        <begin position="192"/>
        <end position="214"/>
    </location>
</feature>
<evidence type="ECO:0000256" key="6">
    <source>
        <dbReference type="ARBA" id="ARBA00023136"/>
    </source>
</evidence>
<evidence type="ECO:0000256" key="3">
    <source>
        <dbReference type="ARBA" id="ARBA00022475"/>
    </source>
</evidence>
<dbReference type="PANTHER" id="PTHR32243">
    <property type="entry name" value="MALTOSE TRANSPORT SYSTEM PERMEASE-RELATED"/>
    <property type="match status" value="1"/>
</dbReference>
<feature type="transmembrane region" description="Helical" evidence="7">
    <location>
        <begin position="238"/>
        <end position="262"/>
    </location>
</feature>
<dbReference type="Gene3D" id="1.10.3720.10">
    <property type="entry name" value="MetI-like"/>
    <property type="match status" value="1"/>
</dbReference>
<feature type="transmembrane region" description="Helical" evidence="7">
    <location>
        <begin position="138"/>
        <end position="155"/>
    </location>
</feature>
<dbReference type="CDD" id="cd06261">
    <property type="entry name" value="TM_PBP2"/>
    <property type="match status" value="1"/>
</dbReference>
<feature type="transmembrane region" description="Helical" evidence="7">
    <location>
        <begin position="72"/>
        <end position="93"/>
    </location>
</feature>
<keyword evidence="5 7" id="KW-1133">Transmembrane helix</keyword>
<keyword evidence="2" id="KW-0813">Transport</keyword>
<dbReference type="GO" id="GO:0055085">
    <property type="term" value="P:transmembrane transport"/>
    <property type="evidence" value="ECO:0007669"/>
    <property type="project" value="InterPro"/>
</dbReference>
<dbReference type="PANTHER" id="PTHR32243:SF24">
    <property type="entry name" value="DIACETYLCHITOBIOSE UPTAKE SYSTEM PERMEASE PROTEIN NGCG"/>
    <property type="match status" value="1"/>
</dbReference>
<dbReference type="SUPFAM" id="SSF161098">
    <property type="entry name" value="MetI-like"/>
    <property type="match status" value="1"/>
</dbReference>
<dbReference type="GO" id="GO:0005886">
    <property type="term" value="C:plasma membrane"/>
    <property type="evidence" value="ECO:0007669"/>
    <property type="project" value="UniProtKB-SubCell"/>
</dbReference>
<reference evidence="9" key="1">
    <citation type="journal article" date="2013" name="Syst. Appl. Microbiol.">
        <title>New insights into the archaeal diversity of a hypersaline microbial mat obtained by a metagenomic approach.</title>
        <authorList>
            <person name="Lopez-Lopez A."/>
            <person name="Richter M."/>
            <person name="Pena A."/>
            <person name="Tamames J."/>
            <person name="Rossello-Mora R."/>
        </authorList>
    </citation>
    <scope>NUCLEOTIDE SEQUENCE</scope>
</reference>
<gene>
    <name evidence="9" type="ORF">FLSS-5_0007</name>
</gene>
<dbReference type="InterPro" id="IPR035906">
    <property type="entry name" value="MetI-like_sf"/>
</dbReference>
<dbReference type="InterPro" id="IPR000515">
    <property type="entry name" value="MetI-like"/>
</dbReference>
<name>M1P0P3_9ZZZZ</name>
<evidence type="ECO:0000256" key="5">
    <source>
        <dbReference type="ARBA" id="ARBA00022989"/>
    </source>
</evidence>
<dbReference type="InterPro" id="IPR050901">
    <property type="entry name" value="BP-dep_ABC_trans_perm"/>
</dbReference>
<proteinExistence type="predicted"/>
<feature type="domain" description="ABC transmembrane type-1" evidence="8">
    <location>
        <begin position="68"/>
        <end position="262"/>
    </location>
</feature>
<keyword evidence="3" id="KW-1003">Cell membrane</keyword>
<evidence type="ECO:0000256" key="1">
    <source>
        <dbReference type="ARBA" id="ARBA00004651"/>
    </source>
</evidence>
<dbReference type="EMBL" id="JX684077">
    <property type="protein sequence ID" value="AGF92916.1"/>
    <property type="molecule type" value="Genomic_DNA"/>
</dbReference>
<evidence type="ECO:0000313" key="9">
    <source>
        <dbReference type="EMBL" id="AGF92916.1"/>
    </source>
</evidence>
<dbReference type="AlphaFoldDB" id="M1P0P3"/>